<dbReference type="Proteomes" id="UP000187455">
    <property type="component" value="Unassembled WGS sequence"/>
</dbReference>
<comment type="caution">
    <text evidence="2">The sequence shown here is derived from an EMBL/GenBank/DDBJ whole genome shotgun (WGS) entry which is preliminary data.</text>
</comment>
<proteinExistence type="predicted"/>
<feature type="chain" id="PRO_5012073701" evidence="1">
    <location>
        <begin position="24"/>
        <end position="198"/>
    </location>
</feature>
<protein>
    <submittedName>
        <fullName evidence="2">Uncharacterized protein</fullName>
    </submittedName>
</protein>
<evidence type="ECO:0000256" key="1">
    <source>
        <dbReference type="SAM" id="SignalP"/>
    </source>
</evidence>
<evidence type="ECO:0000313" key="3">
    <source>
        <dbReference type="Proteomes" id="UP000187455"/>
    </source>
</evidence>
<dbReference type="STRING" id="133383.A0A1R0H054"/>
<dbReference type="EMBL" id="LSSL01001493">
    <property type="protein sequence ID" value="OLY82488.1"/>
    <property type="molecule type" value="Genomic_DNA"/>
</dbReference>
<feature type="signal peptide" evidence="1">
    <location>
        <begin position="1"/>
        <end position="23"/>
    </location>
</feature>
<sequence length="198" mass="20136">MFVGKSFIYVSALMLSSIRSVFSVPVDIRNFEASVTPMTMTKTVSSGGAVARDFMPISTQGGFSLVEQVGATTTYLVLSVIDYSNANGGGLVTVTVPTGNPDLLSSILQYATGVIENQSAMEQAIASSKALASSASLASVSSESAASVASVSSQSVASVLSESALSVSLLQQSISMVAQSVIQAKASDLSVSANDVLS</sequence>
<organism evidence="2 3">
    <name type="scientific">Smittium mucronatum</name>
    <dbReference type="NCBI Taxonomy" id="133383"/>
    <lineage>
        <taxon>Eukaryota</taxon>
        <taxon>Fungi</taxon>
        <taxon>Fungi incertae sedis</taxon>
        <taxon>Zoopagomycota</taxon>
        <taxon>Kickxellomycotina</taxon>
        <taxon>Harpellomycetes</taxon>
        <taxon>Harpellales</taxon>
        <taxon>Legeriomycetaceae</taxon>
        <taxon>Smittium</taxon>
    </lineage>
</organism>
<evidence type="ECO:0000313" key="2">
    <source>
        <dbReference type="EMBL" id="OLY82488.1"/>
    </source>
</evidence>
<keyword evidence="3" id="KW-1185">Reference proteome</keyword>
<dbReference type="OrthoDB" id="5719769at2759"/>
<dbReference type="AlphaFoldDB" id="A0A1R0H054"/>
<reference evidence="2 3" key="1">
    <citation type="journal article" date="2016" name="Mol. Biol. Evol.">
        <title>Genome-Wide Survey of Gut Fungi (Harpellales) Reveals the First Horizontally Transferred Ubiquitin Gene from a Mosquito Host.</title>
        <authorList>
            <person name="Wang Y."/>
            <person name="White M.M."/>
            <person name="Kvist S."/>
            <person name="Moncalvo J.M."/>
        </authorList>
    </citation>
    <scope>NUCLEOTIDE SEQUENCE [LARGE SCALE GENOMIC DNA]</scope>
    <source>
        <strain evidence="2 3">ALG-7-W6</strain>
    </source>
</reference>
<accession>A0A1R0H054</accession>
<name>A0A1R0H054_9FUNG</name>
<gene>
    <name evidence="2" type="ORF">AYI68_g3391</name>
</gene>
<feature type="non-terminal residue" evidence="2">
    <location>
        <position position="198"/>
    </location>
</feature>
<keyword evidence="1" id="KW-0732">Signal</keyword>